<organism evidence="2 3">
    <name type="scientific">Ancylostoma ceylanicum</name>
    <dbReference type="NCBI Taxonomy" id="53326"/>
    <lineage>
        <taxon>Eukaryota</taxon>
        <taxon>Metazoa</taxon>
        <taxon>Ecdysozoa</taxon>
        <taxon>Nematoda</taxon>
        <taxon>Chromadorea</taxon>
        <taxon>Rhabditida</taxon>
        <taxon>Rhabditina</taxon>
        <taxon>Rhabditomorpha</taxon>
        <taxon>Strongyloidea</taxon>
        <taxon>Ancylostomatidae</taxon>
        <taxon>Ancylostomatinae</taxon>
        <taxon>Ancylostoma</taxon>
    </lineage>
</organism>
<name>A0A0D6LX27_9BILA</name>
<dbReference type="Proteomes" id="UP000054495">
    <property type="component" value="Unassembled WGS sequence"/>
</dbReference>
<keyword evidence="1" id="KW-0949">S-adenosyl-L-methionine</keyword>
<reference evidence="2 3" key="1">
    <citation type="submission" date="2013-05" db="EMBL/GenBank/DDBJ databases">
        <title>Draft genome of the parasitic nematode Anyclostoma ceylanicum.</title>
        <authorList>
            <person name="Mitreva M."/>
        </authorList>
    </citation>
    <scope>NUCLEOTIDE SEQUENCE [LARGE SCALE GENOMIC DNA]</scope>
</reference>
<accession>A0A0D6LX27</accession>
<dbReference type="InterPro" id="IPR050750">
    <property type="entry name" value="C5-MTase"/>
</dbReference>
<keyword evidence="3" id="KW-1185">Reference proteome</keyword>
<evidence type="ECO:0000256" key="1">
    <source>
        <dbReference type="ARBA" id="ARBA00022691"/>
    </source>
</evidence>
<dbReference type="InterPro" id="IPR029063">
    <property type="entry name" value="SAM-dependent_MTases_sf"/>
</dbReference>
<dbReference type="SUPFAM" id="SSF53335">
    <property type="entry name" value="S-adenosyl-L-methionine-dependent methyltransferases"/>
    <property type="match status" value="1"/>
</dbReference>
<protein>
    <recommendedName>
        <fullName evidence="4">DNA (cytosine-5-)-methyltransferase</fullName>
    </recommendedName>
</protein>
<evidence type="ECO:0000313" key="2">
    <source>
        <dbReference type="EMBL" id="EPB76615.1"/>
    </source>
</evidence>
<dbReference type="Gene3D" id="3.40.50.150">
    <property type="entry name" value="Vaccinia Virus protein VP39"/>
    <property type="match status" value="1"/>
</dbReference>
<gene>
    <name evidence="2" type="ORF">ANCCEY_04324</name>
</gene>
<evidence type="ECO:0008006" key="4">
    <source>
        <dbReference type="Google" id="ProtNLM"/>
    </source>
</evidence>
<dbReference type="AlphaFoldDB" id="A0A0D6LX27"/>
<evidence type="ECO:0000313" key="3">
    <source>
        <dbReference type="Proteomes" id="UP000054495"/>
    </source>
</evidence>
<dbReference type="EMBL" id="KE124859">
    <property type="protein sequence ID" value="EPB76615.1"/>
    <property type="molecule type" value="Genomic_DNA"/>
</dbReference>
<dbReference type="PANTHER" id="PTHR46098">
    <property type="entry name" value="TRNA (CYTOSINE(38)-C(5))-METHYLTRANSFERASE"/>
    <property type="match status" value="1"/>
</dbReference>
<dbReference type="GO" id="GO:0005634">
    <property type="term" value="C:nucleus"/>
    <property type="evidence" value="ECO:0007669"/>
    <property type="project" value="TreeGrafter"/>
</dbReference>
<dbReference type="PANTHER" id="PTHR46098:SF1">
    <property type="entry name" value="TRNA (CYTOSINE(38)-C(5))-METHYLTRANSFERASE"/>
    <property type="match status" value="1"/>
</dbReference>
<sequence>MAFTAIEFYSGIGGMHYALRDAFPSSCVLAACDINTTANRIYSHNFPKTQLLQNNIQAMASRGGISGHGADPEMGGHLHCWAGPRGQLHFGKGEDRAEP</sequence>
<proteinExistence type="predicted"/>